<organism evidence="2 3">
    <name type="scientific">Mucilaginibacter achroorhodeus</name>
    <dbReference type="NCBI Taxonomy" id="2599294"/>
    <lineage>
        <taxon>Bacteria</taxon>
        <taxon>Pseudomonadati</taxon>
        <taxon>Bacteroidota</taxon>
        <taxon>Sphingobacteriia</taxon>
        <taxon>Sphingobacteriales</taxon>
        <taxon>Sphingobacteriaceae</taxon>
        <taxon>Mucilaginibacter</taxon>
    </lineage>
</organism>
<reference evidence="2 3" key="1">
    <citation type="submission" date="2019-07" db="EMBL/GenBank/DDBJ databases">
        <authorList>
            <person name="Kim J."/>
        </authorList>
    </citation>
    <scope>NUCLEOTIDE SEQUENCE [LARGE SCALE GENOMIC DNA]</scope>
    <source>
        <strain evidence="2 3">MJ1a</strain>
    </source>
</reference>
<keyword evidence="1" id="KW-1133">Transmembrane helix</keyword>
<dbReference type="AlphaFoldDB" id="A0A563U762"/>
<protein>
    <submittedName>
        <fullName evidence="2">Uncharacterized protein</fullName>
    </submittedName>
</protein>
<feature type="transmembrane region" description="Helical" evidence="1">
    <location>
        <begin position="143"/>
        <end position="162"/>
    </location>
</feature>
<dbReference type="EMBL" id="VOEI01000002">
    <property type="protein sequence ID" value="TWR27139.1"/>
    <property type="molecule type" value="Genomic_DNA"/>
</dbReference>
<accession>A0A563U762</accession>
<keyword evidence="1" id="KW-0472">Membrane</keyword>
<comment type="caution">
    <text evidence="2">The sequence shown here is derived from an EMBL/GenBank/DDBJ whole genome shotgun (WGS) entry which is preliminary data.</text>
</comment>
<evidence type="ECO:0000313" key="2">
    <source>
        <dbReference type="EMBL" id="TWR27139.1"/>
    </source>
</evidence>
<proteinExistence type="predicted"/>
<keyword evidence="3" id="KW-1185">Reference proteome</keyword>
<name>A0A563U762_9SPHI</name>
<sequence length="164" mass="18947">METILRYGGCWIQTDKDTIYGNYDASFGKERWQITLQSETFCYINDNVKTFFNVADVKEIQFEIGDHPRRGSSSLPQPSVYVILKNDPDPKEFFHFIVNEEFVLSNKTRAYDACEKLVSLIGERYGISTSYKLSIDTKKKRNAIALVPLVLIIIVIVLLLRLRQ</sequence>
<dbReference type="RefSeq" id="WP_146270464.1">
    <property type="nucleotide sequence ID" value="NZ_VOEI01000002.1"/>
</dbReference>
<evidence type="ECO:0000313" key="3">
    <source>
        <dbReference type="Proteomes" id="UP000318010"/>
    </source>
</evidence>
<gene>
    <name evidence="2" type="ORF">FPZ42_08900</name>
</gene>
<dbReference type="Proteomes" id="UP000318010">
    <property type="component" value="Unassembled WGS sequence"/>
</dbReference>
<keyword evidence="1" id="KW-0812">Transmembrane</keyword>
<evidence type="ECO:0000256" key="1">
    <source>
        <dbReference type="SAM" id="Phobius"/>
    </source>
</evidence>